<evidence type="ECO:0000313" key="5">
    <source>
        <dbReference type="EMBL" id="KAJ8511274.1"/>
    </source>
</evidence>
<dbReference type="InterPro" id="IPR046349">
    <property type="entry name" value="C1-like_sf"/>
</dbReference>
<name>A0AAV8RVT5_ENSVE</name>
<gene>
    <name evidence="5" type="ORF">OPV22_001708</name>
</gene>
<evidence type="ECO:0000256" key="2">
    <source>
        <dbReference type="ARBA" id="ARBA00022737"/>
    </source>
</evidence>
<dbReference type="PANTHER" id="PTHR46288:SF80">
    <property type="entry name" value="CYSTEINE_HISTIDINE-RICH C1 DOMAIN FAMILY PROTEIN"/>
    <property type="match status" value="1"/>
</dbReference>
<accession>A0AAV8RVT5</accession>
<keyword evidence="6" id="KW-1185">Reference proteome</keyword>
<dbReference type="PANTHER" id="PTHR46288">
    <property type="entry name" value="PHORBOL-ESTER/DAG-TYPE DOMAIN-CONTAINING PROTEIN"/>
    <property type="match status" value="1"/>
</dbReference>
<dbReference type="InterPro" id="IPR004146">
    <property type="entry name" value="DC1"/>
</dbReference>
<dbReference type="InterPro" id="IPR002219">
    <property type="entry name" value="PKC_DAG/PE"/>
</dbReference>
<evidence type="ECO:0000313" key="6">
    <source>
        <dbReference type="Proteomes" id="UP001222027"/>
    </source>
</evidence>
<evidence type="ECO:0000256" key="1">
    <source>
        <dbReference type="ARBA" id="ARBA00022723"/>
    </source>
</evidence>
<organism evidence="5 6">
    <name type="scientific">Ensete ventricosum</name>
    <name type="common">Abyssinian banana</name>
    <name type="synonym">Musa ensete</name>
    <dbReference type="NCBI Taxonomy" id="4639"/>
    <lineage>
        <taxon>Eukaryota</taxon>
        <taxon>Viridiplantae</taxon>
        <taxon>Streptophyta</taxon>
        <taxon>Embryophyta</taxon>
        <taxon>Tracheophyta</taxon>
        <taxon>Spermatophyta</taxon>
        <taxon>Magnoliopsida</taxon>
        <taxon>Liliopsida</taxon>
        <taxon>Zingiberales</taxon>
        <taxon>Musaceae</taxon>
        <taxon>Ensete</taxon>
    </lineage>
</organism>
<dbReference type="EMBL" id="JAQQAF010000001">
    <property type="protein sequence ID" value="KAJ8511274.1"/>
    <property type="molecule type" value="Genomic_DNA"/>
</dbReference>
<feature type="domain" description="Phorbol-ester/DAG-type" evidence="4">
    <location>
        <begin position="16"/>
        <end position="65"/>
    </location>
</feature>
<dbReference type="AlphaFoldDB" id="A0AAV8RVT5"/>
<evidence type="ECO:0000259" key="4">
    <source>
        <dbReference type="PROSITE" id="PS50081"/>
    </source>
</evidence>
<keyword evidence="3" id="KW-0862">Zinc</keyword>
<keyword evidence="2" id="KW-0677">Repeat</keyword>
<dbReference type="Pfam" id="PF03107">
    <property type="entry name" value="C1_2"/>
    <property type="match status" value="3"/>
</dbReference>
<dbReference type="SUPFAM" id="SSF57889">
    <property type="entry name" value="Cysteine-rich domain"/>
    <property type="match status" value="1"/>
</dbReference>
<dbReference type="PROSITE" id="PS50081">
    <property type="entry name" value="ZF_DAG_PE_2"/>
    <property type="match status" value="1"/>
</dbReference>
<protein>
    <recommendedName>
        <fullName evidence="4">Phorbol-ester/DAG-type domain-containing protein</fullName>
    </recommendedName>
</protein>
<keyword evidence="1" id="KW-0479">Metal-binding</keyword>
<dbReference type="Proteomes" id="UP001222027">
    <property type="component" value="Unassembled WGS sequence"/>
</dbReference>
<proteinExistence type="predicted"/>
<evidence type="ECO:0000256" key="3">
    <source>
        <dbReference type="ARBA" id="ARBA00022833"/>
    </source>
</evidence>
<dbReference type="Gene3D" id="3.30.60.20">
    <property type="match status" value="1"/>
</dbReference>
<sequence length="233" mass="24801">MGRLGHELVVVHFSHPHPLELTSLHQQPATTCAGCSRTLSDRAYSCKACGYALHVSCAQMPQRVRHPADASHSLTLLPSGGGSFSCNACGADGSAFFYHCGECDLNLHCSCAALPLSVVHAAHLHPLTLFFFPPYENRGFSCDVCGHPGSHQWVYSCAMCGFDAHVGCATAAEEEAQANHPWHGSEGGGSAPHLALQKMETGVGVRKIDKRKAKRLAKRIAITAGTSLICTIL</sequence>
<comment type="caution">
    <text evidence="5">The sequence shown here is derived from an EMBL/GenBank/DDBJ whole genome shotgun (WGS) entry which is preliminary data.</text>
</comment>
<dbReference type="GO" id="GO:0046872">
    <property type="term" value="F:metal ion binding"/>
    <property type="evidence" value="ECO:0007669"/>
    <property type="project" value="UniProtKB-KW"/>
</dbReference>
<reference evidence="5 6" key="1">
    <citation type="submission" date="2022-12" db="EMBL/GenBank/DDBJ databases">
        <title>Chromosome-scale assembly of the Ensete ventricosum genome.</title>
        <authorList>
            <person name="Dussert Y."/>
            <person name="Stocks J."/>
            <person name="Wendawek A."/>
            <person name="Woldeyes F."/>
            <person name="Nichols R.A."/>
            <person name="Borrell J.S."/>
        </authorList>
    </citation>
    <scope>NUCLEOTIDE SEQUENCE [LARGE SCALE GENOMIC DNA]</scope>
    <source>
        <strain evidence="6">cv. Maze</strain>
        <tissue evidence="5">Seeds</tissue>
    </source>
</reference>